<dbReference type="Proteomes" id="UP000507140">
    <property type="component" value="Unassembled WGS sequence"/>
</dbReference>
<name>A0ABM8LB79_9BURK</name>
<protein>
    <submittedName>
        <fullName evidence="1">Uncharacterized protein</fullName>
    </submittedName>
</protein>
<proteinExistence type="predicted"/>
<sequence>MARGLEGQHARRPSDIGHLVEEGFTPAEAVACVRTNVGILKAYLPEVMQAELDRLMAGTPPVPTDGAAAWIDAASAAAALTLLAPLADKPFDVVPRWECGES</sequence>
<organism evidence="1 2">
    <name type="scientific">Achromobacter mucicolens</name>
    <dbReference type="NCBI Taxonomy" id="1389922"/>
    <lineage>
        <taxon>Bacteria</taxon>
        <taxon>Pseudomonadati</taxon>
        <taxon>Pseudomonadota</taxon>
        <taxon>Betaproteobacteria</taxon>
        <taxon>Burkholderiales</taxon>
        <taxon>Alcaligenaceae</taxon>
        <taxon>Achromobacter</taxon>
    </lineage>
</organism>
<evidence type="ECO:0000313" key="2">
    <source>
        <dbReference type="Proteomes" id="UP000507140"/>
    </source>
</evidence>
<evidence type="ECO:0000313" key="1">
    <source>
        <dbReference type="EMBL" id="CAB3848771.1"/>
    </source>
</evidence>
<comment type="caution">
    <text evidence="1">The sequence shown here is derived from an EMBL/GenBank/DDBJ whole genome shotgun (WGS) entry which is preliminary data.</text>
</comment>
<dbReference type="EMBL" id="CADIKR010000002">
    <property type="protein sequence ID" value="CAB3848771.1"/>
    <property type="molecule type" value="Genomic_DNA"/>
</dbReference>
<keyword evidence="2" id="KW-1185">Reference proteome</keyword>
<gene>
    <name evidence="1" type="ORF">LMG3415_01817</name>
</gene>
<reference evidence="1 2" key="1">
    <citation type="submission" date="2020-04" db="EMBL/GenBank/DDBJ databases">
        <authorList>
            <person name="De Canck E."/>
        </authorList>
    </citation>
    <scope>NUCLEOTIDE SEQUENCE [LARGE SCALE GENOMIC DNA]</scope>
    <source>
        <strain evidence="1 2">LMG 3415</strain>
    </source>
</reference>
<accession>A0ABM8LB79</accession>